<dbReference type="InterPro" id="IPR035930">
    <property type="entry name" value="FomD-like_sf"/>
</dbReference>
<evidence type="ECO:0000313" key="4">
    <source>
        <dbReference type="EMBL" id="GIF91044.1"/>
    </source>
</evidence>
<feature type="region of interest" description="Disordered" evidence="2">
    <location>
        <begin position="197"/>
        <end position="217"/>
    </location>
</feature>
<dbReference type="RefSeq" id="WP_239120698.1">
    <property type="nucleotide sequence ID" value="NZ_BAAALB010000001.1"/>
</dbReference>
<dbReference type="PANTHER" id="PTHR39159:SF1">
    <property type="entry name" value="UPF0374 PROTEIN YGAC"/>
    <property type="match status" value="1"/>
</dbReference>
<dbReference type="PANTHER" id="PTHR39159">
    <property type="match status" value="1"/>
</dbReference>
<sequence length="217" mass="25454">MVIFEPGELVCVRHFQNRQIGGLYPMRAVRHDERGLLLWCSRGTSGWHLNRLDDLTMAQVPLAEWVTGPKRPMAFVARHSVLSWHATGADYSIRWFFDADGHFRNWYANLERPGVAWRDDHLAGLDTADWDLDIWVEPDRTWRWKDEDVFAERLTQPEHYWVEDEARVRRAGREVIDLIEAGAFPFDGTWCDFRPDPAWGAETADEPPPGWERPRSW</sequence>
<evidence type="ECO:0000313" key="5">
    <source>
        <dbReference type="Proteomes" id="UP000619293"/>
    </source>
</evidence>
<dbReference type="Pfam" id="PF04167">
    <property type="entry name" value="DUF402"/>
    <property type="match status" value="1"/>
</dbReference>
<protein>
    <recommendedName>
        <fullName evidence="3">DUF402 domain-containing protein</fullName>
    </recommendedName>
</protein>
<dbReference type="GO" id="GO:0016787">
    <property type="term" value="F:hydrolase activity"/>
    <property type="evidence" value="ECO:0007669"/>
    <property type="project" value="UniProtKB-KW"/>
</dbReference>
<dbReference type="Gene3D" id="2.40.380.10">
    <property type="entry name" value="FomD-like"/>
    <property type="match status" value="1"/>
</dbReference>
<dbReference type="InterPro" id="IPR050212">
    <property type="entry name" value="Ntdp-like"/>
</dbReference>
<name>A0A8J3K9J6_9ACTN</name>
<evidence type="ECO:0000259" key="3">
    <source>
        <dbReference type="Pfam" id="PF04167"/>
    </source>
</evidence>
<feature type="domain" description="DUF402" evidence="3">
    <location>
        <begin position="54"/>
        <end position="183"/>
    </location>
</feature>
<dbReference type="SUPFAM" id="SSF159234">
    <property type="entry name" value="FomD-like"/>
    <property type="match status" value="1"/>
</dbReference>
<keyword evidence="5" id="KW-1185">Reference proteome</keyword>
<proteinExistence type="predicted"/>
<reference evidence="4 5" key="1">
    <citation type="submission" date="2021-01" db="EMBL/GenBank/DDBJ databases">
        <title>Whole genome shotgun sequence of Catellatospora chokoriensis NBRC 107358.</title>
        <authorList>
            <person name="Komaki H."/>
            <person name="Tamura T."/>
        </authorList>
    </citation>
    <scope>NUCLEOTIDE SEQUENCE [LARGE SCALE GENOMIC DNA]</scope>
    <source>
        <strain evidence="4 5">NBRC 107358</strain>
    </source>
</reference>
<dbReference type="InterPro" id="IPR007295">
    <property type="entry name" value="DUF402"/>
</dbReference>
<gene>
    <name evidence="4" type="ORF">Cch02nite_44880</name>
</gene>
<dbReference type="AlphaFoldDB" id="A0A8J3K9J6"/>
<evidence type="ECO:0000256" key="1">
    <source>
        <dbReference type="ARBA" id="ARBA00022801"/>
    </source>
</evidence>
<accession>A0A8J3K9J6</accession>
<dbReference type="Proteomes" id="UP000619293">
    <property type="component" value="Unassembled WGS sequence"/>
</dbReference>
<comment type="caution">
    <text evidence="4">The sequence shown here is derived from an EMBL/GenBank/DDBJ whole genome shotgun (WGS) entry which is preliminary data.</text>
</comment>
<organism evidence="4 5">
    <name type="scientific">Catellatospora chokoriensis</name>
    <dbReference type="NCBI Taxonomy" id="310353"/>
    <lineage>
        <taxon>Bacteria</taxon>
        <taxon>Bacillati</taxon>
        <taxon>Actinomycetota</taxon>
        <taxon>Actinomycetes</taxon>
        <taxon>Micromonosporales</taxon>
        <taxon>Micromonosporaceae</taxon>
        <taxon>Catellatospora</taxon>
    </lineage>
</organism>
<dbReference type="EMBL" id="BONG01000028">
    <property type="protein sequence ID" value="GIF91044.1"/>
    <property type="molecule type" value="Genomic_DNA"/>
</dbReference>
<keyword evidence="1" id="KW-0378">Hydrolase</keyword>
<evidence type="ECO:0000256" key="2">
    <source>
        <dbReference type="SAM" id="MobiDB-lite"/>
    </source>
</evidence>